<sequence length="117" mass="13040">METTNPTPPPVQPSVVTWILARECKMRTKLHPLQCVSWFNVDGRLGSPPVKQCLLTSLFSLCLWDQCLLPTNRLFGHSAIRPFGSTSTKVKSILKAKTKVYPGFHVSNVLTECVDPC</sequence>
<name>A0ABR2B378_9ROSI</name>
<reference evidence="1 2" key="1">
    <citation type="journal article" date="2024" name="G3 (Bethesda)">
        <title>Genome assembly of Hibiscus sabdariffa L. provides insights into metabolisms of medicinal natural products.</title>
        <authorList>
            <person name="Kim T."/>
        </authorList>
    </citation>
    <scope>NUCLEOTIDE SEQUENCE [LARGE SCALE GENOMIC DNA]</scope>
    <source>
        <strain evidence="1">TK-2024</strain>
        <tissue evidence="1">Old leaves</tissue>
    </source>
</reference>
<protein>
    <submittedName>
        <fullName evidence="1">Uncharacterized protein</fullName>
    </submittedName>
</protein>
<dbReference type="Proteomes" id="UP001472677">
    <property type="component" value="Unassembled WGS sequence"/>
</dbReference>
<organism evidence="1 2">
    <name type="scientific">Hibiscus sabdariffa</name>
    <name type="common">roselle</name>
    <dbReference type="NCBI Taxonomy" id="183260"/>
    <lineage>
        <taxon>Eukaryota</taxon>
        <taxon>Viridiplantae</taxon>
        <taxon>Streptophyta</taxon>
        <taxon>Embryophyta</taxon>
        <taxon>Tracheophyta</taxon>
        <taxon>Spermatophyta</taxon>
        <taxon>Magnoliopsida</taxon>
        <taxon>eudicotyledons</taxon>
        <taxon>Gunneridae</taxon>
        <taxon>Pentapetalae</taxon>
        <taxon>rosids</taxon>
        <taxon>malvids</taxon>
        <taxon>Malvales</taxon>
        <taxon>Malvaceae</taxon>
        <taxon>Malvoideae</taxon>
        <taxon>Hibiscus</taxon>
    </lineage>
</organism>
<evidence type="ECO:0000313" key="1">
    <source>
        <dbReference type="EMBL" id="KAK8501275.1"/>
    </source>
</evidence>
<keyword evidence="2" id="KW-1185">Reference proteome</keyword>
<comment type="caution">
    <text evidence="1">The sequence shown here is derived from an EMBL/GenBank/DDBJ whole genome shotgun (WGS) entry which is preliminary data.</text>
</comment>
<proteinExistence type="predicted"/>
<gene>
    <name evidence="1" type="ORF">V6N12_008294</name>
</gene>
<accession>A0ABR2B378</accession>
<dbReference type="EMBL" id="JBBPBM010000193">
    <property type="protein sequence ID" value="KAK8501275.1"/>
    <property type="molecule type" value="Genomic_DNA"/>
</dbReference>
<evidence type="ECO:0000313" key="2">
    <source>
        <dbReference type="Proteomes" id="UP001472677"/>
    </source>
</evidence>